<dbReference type="Pfam" id="PF00593">
    <property type="entry name" value="TonB_dep_Rec_b-barrel"/>
    <property type="match status" value="1"/>
</dbReference>
<dbReference type="Proteomes" id="UP000288178">
    <property type="component" value="Unassembled WGS sequence"/>
</dbReference>
<evidence type="ECO:0000256" key="4">
    <source>
        <dbReference type="ARBA" id="ARBA00022452"/>
    </source>
</evidence>
<evidence type="ECO:0000256" key="3">
    <source>
        <dbReference type="ARBA" id="ARBA00022448"/>
    </source>
</evidence>
<evidence type="ECO:0000256" key="13">
    <source>
        <dbReference type="SAM" id="MobiDB-lite"/>
    </source>
</evidence>
<dbReference type="EMBL" id="SACT01000011">
    <property type="protein sequence ID" value="RVT48094.1"/>
    <property type="molecule type" value="Genomic_DNA"/>
</dbReference>
<evidence type="ECO:0000256" key="9">
    <source>
        <dbReference type="ARBA" id="ARBA00023170"/>
    </source>
</evidence>
<keyword evidence="5 11" id="KW-0812">Transmembrane</keyword>
<evidence type="ECO:0000256" key="14">
    <source>
        <dbReference type="SAM" id="SignalP"/>
    </source>
</evidence>
<evidence type="ECO:0000256" key="10">
    <source>
        <dbReference type="ARBA" id="ARBA00023237"/>
    </source>
</evidence>
<evidence type="ECO:0000256" key="7">
    <source>
        <dbReference type="ARBA" id="ARBA00023077"/>
    </source>
</evidence>
<dbReference type="InterPro" id="IPR012910">
    <property type="entry name" value="Plug_dom"/>
</dbReference>
<dbReference type="Gene3D" id="2.170.130.10">
    <property type="entry name" value="TonB-dependent receptor, plug domain"/>
    <property type="match status" value="1"/>
</dbReference>
<dbReference type="InterPro" id="IPR000531">
    <property type="entry name" value="Beta-barrel_TonB"/>
</dbReference>
<feature type="region of interest" description="Disordered" evidence="13">
    <location>
        <begin position="87"/>
        <end position="107"/>
    </location>
</feature>
<feature type="region of interest" description="Disordered" evidence="13">
    <location>
        <begin position="34"/>
        <end position="58"/>
    </location>
</feature>
<evidence type="ECO:0000313" key="17">
    <source>
        <dbReference type="EMBL" id="RVT48094.1"/>
    </source>
</evidence>
<dbReference type="Pfam" id="PF07715">
    <property type="entry name" value="Plug"/>
    <property type="match status" value="1"/>
</dbReference>
<evidence type="ECO:0000256" key="2">
    <source>
        <dbReference type="ARBA" id="ARBA00009810"/>
    </source>
</evidence>
<dbReference type="OrthoDB" id="8671598at2"/>
<evidence type="ECO:0000259" key="15">
    <source>
        <dbReference type="Pfam" id="PF00593"/>
    </source>
</evidence>
<dbReference type="InterPro" id="IPR036942">
    <property type="entry name" value="Beta-barrel_TonB_sf"/>
</dbReference>
<evidence type="ECO:0000256" key="8">
    <source>
        <dbReference type="ARBA" id="ARBA00023136"/>
    </source>
</evidence>
<feature type="region of interest" description="Disordered" evidence="13">
    <location>
        <begin position="215"/>
        <end position="234"/>
    </location>
</feature>
<feature type="domain" description="TonB-dependent receptor plug" evidence="16">
    <location>
        <begin position="58"/>
        <end position="157"/>
    </location>
</feature>
<evidence type="ECO:0000256" key="5">
    <source>
        <dbReference type="ARBA" id="ARBA00022692"/>
    </source>
</evidence>
<evidence type="ECO:0000259" key="16">
    <source>
        <dbReference type="Pfam" id="PF07715"/>
    </source>
</evidence>
<feature type="signal peptide" evidence="14">
    <location>
        <begin position="1"/>
        <end position="25"/>
    </location>
</feature>
<gene>
    <name evidence="17" type="ORF">ENE75_23175</name>
</gene>
<comment type="similarity">
    <text evidence="2 11 12">Belongs to the TonB-dependent receptor family.</text>
</comment>
<feature type="chain" id="PRO_5018755033" evidence="14">
    <location>
        <begin position="26"/>
        <end position="751"/>
    </location>
</feature>
<evidence type="ECO:0000256" key="11">
    <source>
        <dbReference type="PROSITE-ProRule" id="PRU01360"/>
    </source>
</evidence>
<name>A0A3S2VTA5_9BURK</name>
<organism evidence="17 18">
    <name type="scientific">Rubrivivax albus</name>
    <dbReference type="NCBI Taxonomy" id="2499835"/>
    <lineage>
        <taxon>Bacteria</taxon>
        <taxon>Pseudomonadati</taxon>
        <taxon>Pseudomonadota</taxon>
        <taxon>Betaproteobacteria</taxon>
        <taxon>Burkholderiales</taxon>
        <taxon>Sphaerotilaceae</taxon>
        <taxon>Rubrivivax</taxon>
    </lineage>
</organism>
<dbReference type="InterPro" id="IPR037066">
    <property type="entry name" value="Plug_dom_sf"/>
</dbReference>
<feature type="region of interest" description="Disordered" evidence="13">
    <location>
        <begin position="501"/>
        <end position="532"/>
    </location>
</feature>
<dbReference type="AlphaFoldDB" id="A0A3S2VTA5"/>
<comment type="caution">
    <text evidence="17">The sequence shown here is derived from an EMBL/GenBank/DDBJ whole genome shotgun (WGS) entry which is preliminary data.</text>
</comment>
<dbReference type="GO" id="GO:0015344">
    <property type="term" value="F:siderophore uptake transmembrane transporter activity"/>
    <property type="evidence" value="ECO:0007669"/>
    <property type="project" value="TreeGrafter"/>
</dbReference>
<reference evidence="17 18" key="1">
    <citation type="submission" date="2019-01" db="EMBL/GenBank/DDBJ databases">
        <authorList>
            <person name="Chen W.-M."/>
        </authorList>
    </citation>
    <scope>NUCLEOTIDE SEQUENCE [LARGE SCALE GENOMIC DNA]</scope>
    <source>
        <strain evidence="17 18">ICH-3</strain>
    </source>
</reference>
<feature type="compositionally biased region" description="Basic and acidic residues" evidence="13">
    <location>
        <begin position="48"/>
        <end position="58"/>
    </location>
</feature>
<dbReference type="RefSeq" id="WP_128201180.1">
    <property type="nucleotide sequence ID" value="NZ_SACT01000011.1"/>
</dbReference>
<keyword evidence="7 12" id="KW-0798">TonB box</keyword>
<dbReference type="PANTHER" id="PTHR30069:SF29">
    <property type="entry name" value="HEMOGLOBIN AND HEMOGLOBIN-HAPTOGLOBIN-BINDING PROTEIN 1-RELATED"/>
    <property type="match status" value="1"/>
</dbReference>
<dbReference type="GO" id="GO:0044718">
    <property type="term" value="P:siderophore transmembrane transport"/>
    <property type="evidence" value="ECO:0007669"/>
    <property type="project" value="TreeGrafter"/>
</dbReference>
<keyword evidence="3 11" id="KW-0813">Transport</keyword>
<feature type="domain" description="TonB-dependent receptor-like beta-barrel" evidence="15">
    <location>
        <begin position="284"/>
        <end position="712"/>
    </location>
</feature>
<evidence type="ECO:0000256" key="12">
    <source>
        <dbReference type="RuleBase" id="RU003357"/>
    </source>
</evidence>
<keyword evidence="4 11" id="KW-1134">Transmembrane beta strand</keyword>
<keyword evidence="9 17" id="KW-0675">Receptor</keyword>
<proteinExistence type="inferred from homology"/>
<evidence type="ECO:0000256" key="1">
    <source>
        <dbReference type="ARBA" id="ARBA00004571"/>
    </source>
</evidence>
<dbReference type="PANTHER" id="PTHR30069">
    <property type="entry name" value="TONB-DEPENDENT OUTER MEMBRANE RECEPTOR"/>
    <property type="match status" value="1"/>
</dbReference>
<dbReference type="GO" id="GO:0009279">
    <property type="term" value="C:cell outer membrane"/>
    <property type="evidence" value="ECO:0007669"/>
    <property type="project" value="UniProtKB-SubCell"/>
</dbReference>
<keyword evidence="18" id="KW-1185">Reference proteome</keyword>
<dbReference type="SUPFAM" id="SSF56935">
    <property type="entry name" value="Porins"/>
    <property type="match status" value="1"/>
</dbReference>
<dbReference type="InterPro" id="IPR039426">
    <property type="entry name" value="TonB-dep_rcpt-like"/>
</dbReference>
<dbReference type="Gene3D" id="2.40.170.20">
    <property type="entry name" value="TonB-dependent receptor, beta-barrel domain"/>
    <property type="match status" value="1"/>
</dbReference>
<evidence type="ECO:0000256" key="6">
    <source>
        <dbReference type="ARBA" id="ARBA00022729"/>
    </source>
</evidence>
<accession>A0A3S2VTA5</accession>
<comment type="subcellular location">
    <subcellularLocation>
        <location evidence="1 11">Cell outer membrane</location>
        <topology evidence="1 11">Multi-pass membrane protein</topology>
    </subcellularLocation>
</comment>
<evidence type="ECO:0000313" key="18">
    <source>
        <dbReference type="Proteomes" id="UP000288178"/>
    </source>
</evidence>
<keyword evidence="10 11" id="KW-0998">Cell outer membrane</keyword>
<keyword evidence="8 11" id="KW-0472">Membrane</keyword>
<sequence length="751" mass="81587">MTAHPILPPTAALLALAAAAGACLAQTVAPPAPAAAASAPTQRVEITGGRETDTEQRRRATAAKIVIGREEIEQYGDSTIGETLRRLPGVTTPGGRPGRGGPPRLRGLGNGYTQLLIDGEPIPRGFSLESLTPDQVERIEILRAPTAETGARAIAGTINIVLREGYRRRLNDLRLGLGLEHGLTTPGAFWTWNDTVGDATVNLNAGTFLRRSDDRSLVESDTTGGDEAGAWAEDRSSLSTRRGLNLGARLQWRLGTGGDMLMLSPNLFRAENRSQSVATRATTRGLARYDLAEDTGDGSFTNLRLNGQWRQRLGPGRLESSLTGGLWRSENTGQRVESAAGAALRTQDETNDTRERSLRLSGKYTALLGGDAAGKGEHSGVAGFELETARRTESRRLVQDGVPLLTDFGDNLAADSQRLALYAQDEWAPTPNWALHFGLRWEGIRTVGDASGEPGLSDGTGRPEHLDRVLTPLAHAVWKPDPASRSQVRMSLTRSWKAPGLGNLIARPRPDDRYPLDGPNTPTAPDRAGNPELKPELATGIDLALEHYPSGGGVFSASLFHRRIRDLQRTVTALEDVAWSPVPRWVSRTRNIGEATTQGVELEAKGRADQWWAGAPRTELRASLSLFRSRVDGLPGPDNRLDEQADGTLNLGADHAWRGTPLKGGVNLNWVPGYRTQLSETQWVQVDDRRVLDLYLLWTVQPGLAWRLSAGNVLPRDSENLRDYDDGSVRSSVRSVTPSDIAWRLQLELKL</sequence>
<protein>
    <submittedName>
        <fullName evidence="17">TonB-dependent receptor</fullName>
    </submittedName>
</protein>
<keyword evidence="6 14" id="KW-0732">Signal</keyword>
<dbReference type="PROSITE" id="PS52016">
    <property type="entry name" value="TONB_DEPENDENT_REC_3"/>
    <property type="match status" value="1"/>
</dbReference>